<evidence type="ECO:0000256" key="2">
    <source>
        <dbReference type="ARBA" id="ARBA00023315"/>
    </source>
</evidence>
<keyword evidence="1 4" id="KW-0808">Transferase</keyword>
<dbReference type="Gene3D" id="3.40.630.30">
    <property type="match status" value="1"/>
</dbReference>
<dbReference type="PANTHER" id="PTHR43877:SF1">
    <property type="entry name" value="ACETYLTRANSFERASE"/>
    <property type="match status" value="1"/>
</dbReference>
<organism evidence="4 5">
    <name type="scientific">Zunongwangia endophytica</name>
    <dbReference type="NCBI Taxonomy" id="1808945"/>
    <lineage>
        <taxon>Bacteria</taxon>
        <taxon>Pseudomonadati</taxon>
        <taxon>Bacteroidota</taxon>
        <taxon>Flavobacteriia</taxon>
        <taxon>Flavobacteriales</taxon>
        <taxon>Flavobacteriaceae</taxon>
        <taxon>Zunongwangia</taxon>
    </lineage>
</organism>
<keyword evidence="5" id="KW-1185">Reference proteome</keyword>
<sequence length="176" mass="20236">MEVTIRQEKPADYNDVFEVIKASFLNESNSDHQEQFLVNRIRKSYAFVPELSLVAEVDKKIVGYIMLSEITIQNNKNKFPALALAPVAVLPEMQHNGIGSKLLQSAHDKAKELEYELVLVLGHEEYYPRFDYEPAINFDIQAPFEVPKKNFMLKELVPDAAKHIFGIVVYPEEFHI</sequence>
<dbReference type="InterPro" id="IPR016181">
    <property type="entry name" value="Acyl_CoA_acyltransferase"/>
</dbReference>
<dbReference type="PROSITE" id="PS51186">
    <property type="entry name" value="GNAT"/>
    <property type="match status" value="1"/>
</dbReference>
<dbReference type="InterPro" id="IPR050832">
    <property type="entry name" value="Bact_Acetyltransf"/>
</dbReference>
<dbReference type="SUPFAM" id="SSF55729">
    <property type="entry name" value="Acyl-CoA N-acyltransferases (Nat)"/>
    <property type="match status" value="1"/>
</dbReference>
<dbReference type="EC" id="2.3.-.-" evidence="4"/>
<dbReference type="PANTHER" id="PTHR43877">
    <property type="entry name" value="AMINOALKYLPHOSPHONATE N-ACETYLTRANSFERASE-RELATED-RELATED"/>
    <property type="match status" value="1"/>
</dbReference>
<reference evidence="5" key="1">
    <citation type="journal article" date="2019" name="Int. J. Syst. Evol. Microbiol.">
        <title>The Global Catalogue of Microorganisms (GCM) 10K type strain sequencing project: providing services to taxonomists for standard genome sequencing and annotation.</title>
        <authorList>
            <consortium name="The Broad Institute Genomics Platform"/>
            <consortium name="The Broad Institute Genome Sequencing Center for Infectious Disease"/>
            <person name="Wu L."/>
            <person name="Ma J."/>
        </authorList>
    </citation>
    <scope>NUCLEOTIDE SEQUENCE [LARGE SCALE GENOMIC DNA]</scope>
    <source>
        <strain evidence="5">CECT 9128</strain>
    </source>
</reference>
<dbReference type="Proteomes" id="UP001595793">
    <property type="component" value="Unassembled WGS sequence"/>
</dbReference>
<dbReference type="RefSeq" id="WP_290232141.1">
    <property type="nucleotide sequence ID" value="NZ_JAUFPZ010000002.1"/>
</dbReference>
<evidence type="ECO:0000313" key="5">
    <source>
        <dbReference type="Proteomes" id="UP001595793"/>
    </source>
</evidence>
<evidence type="ECO:0000256" key="1">
    <source>
        <dbReference type="ARBA" id="ARBA00022679"/>
    </source>
</evidence>
<dbReference type="InterPro" id="IPR000182">
    <property type="entry name" value="GNAT_dom"/>
</dbReference>
<evidence type="ECO:0000259" key="3">
    <source>
        <dbReference type="PROSITE" id="PS51186"/>
    </source>
</evidence>
<name>A0ABV8HFE7_9FLAO</name>
<proteinExistence type="predicted"/>
<keyword evidence="2 4" id="KW-0012">Acyltransferase</keyword>
<evidence type="ECO:0000313" key="4">
    <source>
        <dbReference type="EMBL" id="MFC4029642.1"/>
    </source>
</evidence>
<dbReference type="GO" id="GO:0016746">
    <property type="term" value="F:acyltransferase activity"/>
    <property type="evidence" value="ECO:0007669"/>
    <property type="project" value="UniProtKB-KW"/>
</dbReference>
<gene>
    <name evidence="4" type="ORF">ACFOS1_19655</name>
</gene>
<dbReference type="EMBL" id="JBHSAS010000034">
    <property type="protein sequence ID" value="MFC4029642.1"/>
    <property type="molecule type" value="Genomic_DNA"/>
</dbReference>
<comment type="caution">
    <text evidence="4">The sequence shown here is derived from an EMBL/GenBank/DDBJ whole genome shotgun (WGS) entry which is preliminary data.</text>
</comment>
<dbReference type="Pfam" id="PF13527">
    <property type="entry name" value="Acetyltransf_9"/>
    <property type="match status" value="1"/>
</dbReference>
<dbReference type="CDD" id="cd04301">
    <property type="entry name" value="NAT_SF"/>
    <property type="match status" value="1"/>
</dbReference>
<accession>A0ABV8HFE7</accession>
<protein>
    <submittedName>
        <fullName evidence="4">GNAT family N-acetyltransferase</fullName>
        <ecNumber evidence="4">2.3.-.-</ecNumber>
    </submittedName>
</protein>
<feature type="domain" description="N-acetyltransferase" evidence="3">
    <location>
        <begin position="3"/>
        <end position="157"/>
    </location>
</feature>